<reference evidence="5 6" key="2">
    <citation type="submission" date="2009-02" db="EMBL/GenBank/DDBJ databases">
        <title>Draft genome sequence of Clostridium methylpentosum (DSM 5476).</title>
        <authorList>
            <person name="Sudarsanam P."/>
            <person name="Ley R."/>
            <person name="Guruge J."/>
            <person name="Turnbaugh P.J."/>
            <person name="Mahowald M."/>
            <person name="Liep D."/>
            <person name="Gordon J."/>
        </authorList>
    </citation>
    <scope>NUCLEOTIDE SEQUENCE [LARGE SCALE GENOMIC DNA]</scope>
    <source>
        <strain evidence="5 6">DSM 5476</strain>
    </source>
</reference>
<dbReference type="Pfam" id="PF01551">
    <property type="entry name" value="Peptidase_M23"/>
    <property type="match status" value="1"/>
</dbReference>
<dbReference type="eggNOG" id="COG0739">
    <property type="taxonomic scope" value="Bacteria"/>
</dbReference>
<feature type="compositionally biased region" description="Low complexity" evidence="2">
    <location>
        <begin position="127"/>
        <end position="156"/>
    </location>
</feature>
<keyword evidence="6" id="KW-1185">Reference proteome</keyword>
<reference evidence="5 6" key="1">
    <citation type="submission" date="2009-01" db="EMBL/GenBank/DDBJ databases">
        <authorList>
            <person name="Fulton L."/>
            <person name="Clifton S."/>
            <person name="Fulton B."/>
            <person name="Xu J."/>
            <person name="Minx P."/>
            <person name="Pepin K.H."/>
            <person name="Johnson M."/>
            <person name="Bhonagiri V."/>
            <person name="Nash W.E."/>
            <person name="Mardis E.R."/>
            <person name="Wilson R.K."/>
        </authorList>
    </citation>
    <scope>NUCLEOTIDE SEQUENCE [LARGE SCALE GENOMIC DNA]</scope>
    <source>
        <strain evidence="5 6">DSM 5476</strain>
    </source>
</reference>
<dbReference type="InterPro" id="IPR011055">
    <property type="entry name" value="Dup_hybrid_motif"/>
</dbReference>
<keyword evidence="3" id="KW-1133">Transmembrane helix</keyword>
<dbReference type="HOGENOM" id="CLU_029425_2_4_9"/>
<proteinExistence type="predicted"/>
<dbReference type="Proteomes" id="UP000003340">
    <property type="component" value="Unassembled WGS sequence"/>
</dbReference>
<protein>
    <submittedName>
        <fullName evidence="5">Peptidase, M23 family</fullName>
    </submittedName>
</protein>
<feature type="compositionally biased region" description="Polar residues" evidence="2">
    <location>
        <begin position="167"/>
        <end position="176"/>
    </location>
</feature>
<dbReference type="Gene3D" id="2.70.70.10">
    <property type="entry name" value="Glucose Permease (Domain IIA)"/>
    <property type="match status" value="1"/>
</dbReference>
<name>C0EFJ5_9FIRM</name>
<dbReference type="EMBL" id="ACEC01000092">
    <property type="protein sequence ID" value="EEG29756.1"/>
    <property type="molecule type" value="Genomic_DNA"/>
</dbReference>
<dbReference type="InterPro" id="IPR050570">
    <property type="entry name" value="Cell_wall_metabolism_enzyme"/>
</dbReference>
<keyword evidence="3" id="KW-0812">Transmembrane</keyword>
<dbReference type="PANTHER" id="PTHR21666">
    <property type="entry name" value="PEPTIDASE-RELATED"/>
    <property type="match status" value="1"/>
</dbReference>
<evidence type="ECO:0000313" key="5">
    <source>
        <dbReference type="EMBL" id="EEG29756.1"/>
    </source>
</evidence>
<dbReference type="SUPFAM" id="SSF51261">
    <property type="entry name" value="Duplicated hybrid motif"/>
    <property type="match status" value="1"/>
</dbReference>
<evidence type="ECO:0000259" key="4">
    <source>
        <dbReference type="Pfam" id="PF01551"/>
    </source>
</evidence>
<evidence type="ECO:0000256" key="3">
    <source>
        <dbReference type="SAM" id="Phobius"/>
    </source>
</evidence>
<evidence type="ECO:0000256" key="2">
    <source>
        <dbReference type="SAM" id="MobiDB-lite"/>
    </source>
</evidence>
<feature type="region of interest" description="Disordered" evidence="2">
    <location>
        <begin position="118"/>
        <end position="185"/>
    </location>
</feature>
<organism evidence="5 6">
    <name type="scientific">[Clostridium] methylpentosum DSM 5476</name>
    <dbReference type="NCBI Taxonomy" id="537013"/>
    <lineage>
        <taxon>Bacteria</taxon>
        <taxon>Bacillati</taxon>
        <taxon>Bacillota</taxon>
        <taxon>Clostridia</taxon>
        <taxon>Eubacteriales</taxon>
        <taxon>Oscillospiraceae</taxon>
        <taxon>Oscillospiraceae incertae sedis</taxon>
    </lineage>
</organism>
<dbReference type="GO" id="GO:0004222">
    <property type="term" value="F:metalloendopeptidase activity"/>
    <property type="evidence" value="ECO:0007669"/>
    <property type="project" value="TreeGrafter"/>
</dbReference>
<evidence type="ECO:0000256" key="1">
    <source>
        <dbReference type="ARBA" id="ARBA00022729"/>
    </source>
</evidence>
<keyword evidence="3" id="KW-0472">Membrane</keyword>
<accession>C0EFJ5</accession>
<dbReference type="InterPro" id="IPR016047">
    <property type="entry name" value="M23ase_b-sheet_dom"/>
</dbReference>
<dbReference type="PANTHER" id="PTHR21666:SF289">
    <property type="entry name" value="L-ALA--D-GLU ENDOPEPTIDASE"/>
    <property type="match status" value="1"/>
</dbReference>
<gene>
    <name evidence="5" type="ORF">CLOSTMETH_02637</name>
</gene>
<dbReference type="CDD" id="cd12797">
    <property type="entry name" value="M23_peptidase"/>
    <property type="match status" value="1"/>
</dbReference>
<sequence>MQRSKEMNELRLREEEPDENLYQQLPTTEILGEEDEDETEALLEHTPRPKRDERFIGTFTMQCILCIVLAIGLFAVKAALPDQYQQVAGAYKEVIWQDVNFTEKINEAQQAISNFVGQLKPIPRGGDSASSEEPSSSASSDPSSSDATSSQTEPSSDAASGAGGEENTVSGTSSEPPDSATYEPVVFTGKKTVPLTGTVTSMFGYRSHPVSGSDDFHMGIDIAAEEGTAVKAAAAGKVTAADYNEDYGNYITIEHEQGLVTRYAHCSKLLVKQGDKVKTGKKIARVGSTGNSTGYHLHFEVEQNGRRADPLTLFPELNNG</sequence>
<comment type="caution">
    <text evidence="5">The sequence shown here is derived from an EMBL/GenBank/DDBJ whole genome shotgun (WGS) entry which is preliminary data.</text>
</comment>
<dbReference type="AlphaFoldDB" id="C0EFJ5"/>
<keyword evidence="1" id="KW-0732">Signal</keyword>
<evidence type="ECO:0000313" key="6">
    <source>
        <dbReference type="Proteomes" id="UP000003340"/>
    </source>
</evidence>
<feature type="transmembrane region" description="Helical" evidence="3">
    <location>
        <begin position="55"/>
        <end position="76"/>
    </location>
</feature>
<dbReference type="STRING" id="537013.CLOSTMETH_02637"/>
<feature type="domain" description="M23ase beta-sheet core" evidence="4">
    <location>
        <begin position="216"/>
        <end position="310"/>
    </location>
</feature>